<accession>A0A8S5PZ57</accession>
<organism evidence="1">
    <name type="scientific">Podoviridae sp. ctXSp1</name>
    <dbReference type="NCBI Taxonomy" id="2825256"/>
    <lineage>
        <taxon>Viruses</taxon>
        <taxon>Duplodnaviria</taxon>
        <taxon>Heunggongvirae</taxon>
        <taxon>Uroviricota</taxon>
        <taxon>Caudoviricetes</taxon>
    </lineage>
</organism>
<reference evidence="1" key="1">
    <citation type="journal article" date="2021" name="Proc. Natl. Acad. Sci. U.S.A.">
        <title>A Catalog of Tens of Thousands of Viruses from Human Metagenomes Reveals Hidden Associations with Chronic Diseases.</title>
        <authorList>
            <person name="Tisza M.J."/>
            <person name="Buck C.B."/>
        </authorList>
    </citation>
    <scope>NUCLEOTIDE SEQUENCE</scope>
    <source>
        <strain evidence="1">CtXSp1</strain>
    </source>
</reference>
<name>A0A8S5PZ57_9CAUD</name>
<protein>
    <submittedName>
        <fullName evidence="1">Uncharacterized protein</fullName>
    </submittedName>
</protein>
<evidence type="ECO:0000313" key="1">
    <source>
        <dbReference type="EMBL" id="DAE11897.1"/>
    </source>
</evidence>
<sequence length="77" mass="9280">MYETKRVAKVLARMGYRANYDSIRDYISLIWDDHEVVIECTCGWYFIRYGDVLPVDERDRLHIILKSIFIYVETENV</sequence>
<proteinExistence type="predicted"/>
<dbReference type="EMBL" id="BK015539">
    <property type="protein sequence ID" value="DAE11897.1"/>
    <property type="molecule type" value="Genomic_DNA"/>
</dbReference>